<feature type="domain" description="RNA 2-O ribose methyltransferase substrate binding" evidence="4">
    <location>
        <begin position="136"/>
        <end position="206"/>
    </location>
</feature>
<dbReference type="GO" id="GO:0005737">
    <property type="term" value="C:cytoplasm"/>
    <property type="evidence" value="ECO:0007669"/>
    <property type="project" value="UniProtKB-ARBA"/>
</dbReference>
<dbReference type="SMART" id="SM00967">
    <property type="entry name" value="SpoU_sub_bind"/>
    <property type="match status" value="1"/>
</dbReference>
<dbReference type="AlphaFoldDB" id="A0A482XB43"/>
<dbReference type="Proteomes" id="UP000291343">
    <property type="component" value="Unassembled WGS sequence"/>
</dbReference>
<dbReference type="InParanoid" id="A0A482XB43"/>
<dbReference type="Pfam" id="PF22435">
    <property type="entry name" value="MRM3-like_sub_bind"/>
    <property type="match status" value="1"/>
</dbReference>
<dbReference type="GO" id="GO:0006396">
    <property type="term" value="P:RNA processing"/>
    <property type="evidence" value="ECO:0007669"/>
    <property type="project" value="InterPro"/>
</dbReference>
<comment type="similarity">
    <text evidence="1">Belongs to the class IV-like SAM-binding methyltransferase superfamily. RNA methyltransferase TrmH family.</text>
</comment>
<dbReference type="InterPro" id="IPR029026">
    <property type="entry name" value="tRNA_m1G_MTases_N"/>
</dbReference>
<gene>
    <name evidence="5" type="ORF">LSTR_LSTR003633</name>
</gene>
<sequence>MNVSCRFFCKAVKLSNFKVVKNLPRQSASFRFYSRDTGHRTPGKDYKPDGETEWVPDNGGATADYRVKQLRLKPDRKVIELAEDELENSLSDDDEKSEESLGTNFKRLSNADIACFVTSINKTQARKQREKSGLIMLEGKRLIQDAISAGVIPVEIYFSRKKLVENLEMPPGVVKLFQIPYKTIQTYSHLKTPPGIVAFCKLPKQLANVQNKKHALPVTVICDNIRDPGNLGGIIRTVAAVGCSEIILTEGCADLWNPNVLRGGAGAHFRIKIKNNIPWEEISKHVPADARVFLADSATSAGAVDAQDCDVDSVPIVPYFSVDFAAISGHFVVVIGGETHGLSDSARMMARYRDGVRINVPVENQVDSLSVNAAVSCILFEIKRQFVMDSAADRNSDVLDQGIVHN</sequence>
<dbReference type="SUPFAM" id="SSF75217">
    <property type="entry name" value="alpha/beta knot"/>
    <property type="match status" value="1"/>
</dbReference>
<keyword evidence="3" id="KW-0808">Transferase</keyword>
<dbReference type="FunCoup" id="A0A482XB43">
    <property type="interactions" value="38"/>
</dbReference>
<proteinExistence type="inferred from homology"/>
<dbReference type="Gene3D" id="3.40.1280.10">
    <property type="match status" value="1"/>
</dbReference>
<comment type="caution">
    <text evidence="5">The sequence shown here is derived from an EMBL/GenBank/DDBJ whole genome shotgun (WGS) entry which is preliminary data.</text>
</comment>
<dbReference type="SUPFAM" id="SSF55315">
    <property type="entry name" value="L30e-like"/>
    <property type="match status" value="1"/>
</dbReference>
<evidence type="ECO:0000259" key="4">
    <source>
        <dbReference type="SMART" id="SM00967"/>
    </source>
</evidence>
<dbReference type="InterPro" id="IPR001537">
    <property type="entry name" value="SpoU_MeTrfase"/>
</dbReference>
<reference evidence="5 6" key="1">
    <citation type="journal article" date="2017" name="Gigascience">
        <title>Genome sequence of the small brown planthopper, Laodelphax striatellus.</title>
        <authorList>
            <person name="Zhu J."/>
            <person name="Jiang F."/>
            <person name="Wang X."/>
            <person name="Yang P."/>
            <person name="Bao Y."/>
            <person name="Zhao W."/>
            <person name="Wang W."/>
            <person name="Lu H."/>
            <person name="Wang Q."/>
            <person name="Cui N."/>
            <person name="Li J."/>
            <person name="Chen X."/>
            <person name="Luo L."/>
            <person name="Yu J."/>
            <person name="Kang L."/>
            <person name="Cui F."/>
        </authorList>
    </citation>
    <scope>NUCLEOTIDE SEQUENCE [LARGE SCALE GENOMIC DNA]</scope>
    <source>
        <strain evidence="5">Lst14</strain>
    </source>
</reference>
<dbReference type="InterPro" id="IPR029028">
    <property type="entry name" value="Alpha/beta_knot_MTases"/>
</dbReference>
<dbReference type="STRING" id="195883.A0A482XB43"/>
<dbReference type="InterPro" id="IPR013123">
    <property type="entry name" value="SpoU_subst-bd"/>
</dbReference>
<evidence type="ECO:0000256" key="3">
    <source>
        <dbReference type="ARBA" id="ARBA00022679"/>
    </source>
</evidence>
<accession>A0A482XB43</accession>
<dbReference type="GO" id="GO:0008173">
    <property type="term" value="F:RNA methyltransferase activity"/>
    <property type="evidence" value="ECO:0007669"/>
    <property type="project" value="InterPro"/>
</dbReference>
<dbReference type="CDD" id="cd18106">
    <property type="entry name" value="SpoU-like_RNMTL1"/>
    <property type="match status" value="1"/>
</dbReference>
<evidence type="ECO:0000313" key="5">
    <source>
        <dbReference type="EMBL" id="RZF42917.1"/>
    </source>
</evidence>
<keyword evidence="6" id="KW-1185">Reference proteome</keyword>
<dbReference type="OrthoDB" id="270651at2759"/>
<dbReference type="PANTHER" id="PTHR43191">
    <property type="entry name" value="RRNA METHYLTRANSFERASE 3"/>
    <property type="match status" value="1"/>
</dbReference>
<protein>
    <recommendedName>
        <fullName evidence="4">RNA 2-O ribose methyltransferase substrate binding domain-containing protein</fullName>
    </recommendedName>
</protein>
<evidence type="ECO:0000256" key="1">
    <source>
        <dbReference type="ARBA" id="ARBA00007228"/>
    </source>
</evidence>
<dbReference type="EMBL" id="QKKF02013724">
    <property type="protein sequence ID" value="RZF42917.1"/>
    <property type="molecule type" value="Genomic_DNA"/>
</dbReference>
<dbReference type="Gene3D" id="3.30.1330.30">
    <property type="match status" value="1"/>
</dbReference>
<organism evidence="5 6">
    <name type="scientific">Laodelphax striatellus</name>
    <name type="common">Small brown planthopper</name>
    <name type="synonym">Delphax striatella</name>
    <dbReference type="NCBI Taxonomy" id="195883"/>
    <lineage>
        <taxon>Eukaryota</taxon>
        <taxon>Metazoa</taxon>
        <taxon>Ecdysozoa</taxon>
        <taxon>Arthropoda</taxon>
        <taxon>Hexapoda</taxon>
        <taxon>Insecta</taxon>
        <taxon>Pterygota</taxon>
        <taxon>Neoptera</taxon>
        <taxon>Paraneoptera</taxon>
        <taxon>Hemiptera</taxon>
        <taxon>Auchenorrhyncha</taxon>
        <taxon>Fulgoroidea</taxon>
        <taxon>Delphacidae</taxon>
        <taxon>Criomorphinae</taxon>
        <taxon>Laodelphax</taxon>
    </lineage>
</organism>
<dbReference type="GO" id="GO:0032259">
    <property type="term" value="P:methylation"/>
    <property type="evidence" value="ECO:0007669"/>
    <property type="project" value="UniProtKB-KW"/>
</dbReference>
<evidence type="ECO:0000313" key="6">
    <source>
        <dbReference type="Proteomes" id="UP000291343"/>
    </source>
</evidence>
<name>A0A482XB43_LAOST</name>
<dbReference type="PANTHER" id="PTHR43191:SF2">
    <property type="entry name" value="RRNA METHYLTRANSFERASE 3, MITOCHONDRIAL"/>
    <property type="match status" value="1"/>
</dbReference>
<dbReference type="InterPro" id="IPR053888">
    <property type="entry name" value="MRM3-like_sub_bind"/>
</dbReference>
<dbReference type="Pfam" id="PF00588">
    <property type="entry name" value="SpoU_methylase"/>
    <property type="match status" value="1"/>
</dbReference>
<evidence type="ECO:0000256" key="2">
    <source>
        <dbReference type="ARBA" id="ARBA00022603"/>
    </source>
</evidence>
<dbReference type="GO" id="GO:0003723">
    <property type="term" value="F:RNA binding"/>
    <property type="evidence" value="ECO:0007669"/>
    <property type="project" value="InterPro"/>
</dbReference>
<dbReference type="InterPro" id="IPR029064">
    <property type="entry name" value="Ribosomal_eL30-like_sf"/>
</dbReference>
<dbReference type="SMR" id="A0A482XB43"/>
<keyword evidence="2" id="KW-0489">Methyltransferase</keyword>
<dbReference type="InterPro" id="IPR051259">
    <property type="entry name" value="rRNA_Methyltransferase"/>
</dbReference>